<dbReference type="InterPro" id="IPR008969">
    <property type="entry name" value="CarboxyPept-like_regulatory"/>
</dbReference>
<keyword evidence="3 7" id="KW-1134">Transmembrane beta strand</keyword>
<dbReference type="Gene3D" id="2.60.40.1120">
    <property type="entry name" value="Carboxypeptidase-like, regulatory domain"/>
    <property type="match status" value="1"/>
</dbReference>
<dbReference type="SUPFAM" id="SSF49464">
    <property type="entry name" value="Carboxypeptidase regulatory domain-like"/>
    <property type="match status" value="1"/>
</dbReference>
<evidence type="ECO:0000313" key="10">
    <source>
        <dbReference type="EMBL" id="WEK34036.1"/>
    </source>
</evidence>
<sequence>MKLTALLLTVVFLNAFAAGNAQSVTLSGKALSLQEVLSAVKKQTGYVFFYNRNDLRDARPVSIDAKQLPLSSFLEQVMERQPLQFRIDGKTIVLSRKPVFLPVQLHAVDSAVQDRQPITGSVTDTLGVPLAGATVSIRGKERSVSTDAGGRFTIDADPGDWLVVSYIGYAGITYRVKADTKNLSLVLRVAGSTIEDVVVTGIFNKSKETYTGVARVISEKELRQFQGRNIFTTIGNIDPSFYVVPNNNAGSNPNTIPDIQIRGARSLPYVDQLQDQTRAGLNMPLIILDGFETTMQRMLDLDNNQILSITLLKDGSATALYGSRGANGVVVIRTKEPAPGKLRLTYRMGANLSVPDLTSYHLLGSRDKLELERLSGYYQSATQAPEVNVQLQQYYNEVKTLVEQGINTYWLAKPLRTQLDQTHNIKVEGGDQSFRYDLSLQYNNVNGVMKGSERNAYNGSINLSYRLKNLTFRNNLVIGHTRSAESPYGSYADYARLNPYWKPTDNEGRIVQFFTPFNASYWTQTSKYAGNPHPNPLYDATLNTYDKTNYTSIINNFQLEWIPITHVLVRGGVGITGTMRYRDNFLPAAHSRFADYGEADIFRKGSYDYTSGKEFNYTTNLQVNYSNRFAGVHNVSVGVNLDMQENNNRIYSFKAEGFPDESIDFMAMALQYEQNGSPGGSEAKDRRIGLLGNLNYTYDDRFLAEFAYRQDGSSQFGLNRRFAPFWSAGVGYNLHYENFIADNFLFIDRLKVKASYGSTGSTQFSAYQALATYGYIIGDRYKTWLGTQRNELGNPDLEWQNTGKYNVGVELGLFKSRVTMEANYFYEKTSNLLSSLELPYSNGFTSYNENIGSLQQRGIELMATVWLVRSNRQRFSWSVSGNIIYNTDKIDRLSEAMKVANEKLALQGGAFPNTIIRQGDSRNTIYVVPSLGIDPSTGRELFLNRFGGVTYSWDPRDRVAAGLDQPKYRGNFSTLVRYGNLTFNASFGFRFGGQLYNRTLIEKIENADKLFNVDERVFNDRWIQPGDRAAFRGINEVVAINASSRFVQDENTLICQNLNLNYDLYNKAWLKKMGLQSLSLAANTGELFYISTVRQERGLDYPFTRQFSLVLYAAF</sequence>
<evidence type="ECO:0000256" key="7">
    <source>
        <dbReference type="PROSITE-ProRule" id="PRU01360"/>
    </source>
</evidence>
<dbReference type="InterPro" id="IPR037066">
    <property type="entry name" value="Plug_dom_sf"/>
</dbReference>
<evidence type="ECO:0000313" key="11">
    <source>
        <dbReference type="Proteomes" id="UP001220610"/>
    </source>
</evidence>
<dbReference type="Gene3D" id="2.170.130.10">
    <property type="entry name" value="TonB-dependent receptor, plug domain"/>
    <property type="match status" value="1"/>
</dbReference>
<dbReference type="Proteomes" id="UP001220610">
    <property type="component" value="Chromosome"/>
</dbReference>
<feature type="chain" id="PRO_5042528806" evidence="8">
    <location>
        <begin position="18"/>
        <end position="1115"/>
    </location>
</feature>
<evidence type="ECO:0000256" key="3">
    <source>
        <dbReference type="ARBA" id="ARBA00022452"/>
    </source>
</evidence>
<evidence type="ECO:0000259" key="9">
    <source>
        <dbReference type="Pfam" id="PF07715"/>
    </source>
</evidence>
<reference evidence="10" key="1">
    <citation type="submission" date="2023-03" db="EMBL/GenBank/DDBJ databases">
        <title>Andean soil-derived lignocellulolytic bacterial consortium as a source of novel taxa and putative plastic-active enzymes.</title>
        <authorList>
            <person name="Diaz-Garcia L."/>
            <person name="Chuvochina M."/>
            <person name="Feuerriegel G."/>
            <person name="Bunk B."/>
            <person name="Sproer C."/>
            <person name="Streit W.R."/>
            <person name="Rodriguez L.M."/>
            <person name="Overmann J."/>
            <person name="Jimenez D.J."/>
        </authorList>
    </citation>
    <scope>NUCLEOTIDE SEQUENCE</scope>
    <source>
        <strain evidence="10">MAG 7</strain>
    </source>
</reference>
<keyword evidence="6 7" id="KW-0998">Cell outer membrane</keyword>
<dbReference type="NCBIfam" id="TIGR04056">
    <property type="entry name" value="OMP_RagA_SusC"/>
    <property type="match status" value="1"/>
</dbReference>
<keyword evidence="4 7" id="KW-0812">Transmembrane</keyword>
<dbReference type="InterPro" id="IPR012910">
    <property type="entry name" value="Plug_dom"/>
</dbReference>
<dbReference type="InterPro" id="IPR036942">
    <property type="entry name" value="Beta-barrel_TonB_sf"/>
</dbReference>
<dbReference type="Pfam" id="PF13715">
    <property type="entry name" value="CarbopepD_reg_2"/>
    <property type="match status" value="1"/>
</dbReference>
<keyword evidence="8" id="KW-0732">Signal</keyword>
<dbReference type="GO" id="GO:0009279">
    <property type="term" value="C:cell outer membrane"/>
    <property type="evidence" value="ECO:0007669"/>
    <property type="project" value="UniProtKB-SubCell"/>
</dbReference>
<comment type="subcellular location">
    <subcellularLocation>
        <location evidence="1 7">Cell outer membrane</location>
        <topology evidence="1 7">Multi-pass membrane protein</topology>
    </subcellularLocation>
</comment>
<comment type="similarity">
    <text evidence="7">Belongs to the TonB-dependent receptor family.</text>
</comment>
<dbReference type="PROSITE" id="PS52016">
    <property type="entry name" value="TONB_DEPENDENT_REC_3"/>
    <property type="match status" value="1"/>
</dbReference>
<evidence type="ECO:0000256" key="8">
    <source>
        <dbReference type="SAM" id="SignalP"/>
    </source>
</evidence>
<evidence type="ECO:0000256" key="6">
    <source>
        <dbReference type="ARBA" id="ARBA00023237"/>
    </source>
</evidence>
<dbReference type="EMBL" id="CP119311">
    <property type="protein sequence ID" value="WEK34036.1"/>
    <property type="molecule type" value="Genomic_DNA"/>
</dbReference>
<evidence type="ECO:0000256" key="5">
    <source>
        <dbReference type="ARBA" id="ARBA00023136"/>
    </source>
</evidence>
<organism evidence="10 11">
    <name type="scientific">Candidatus Pseudobacter hemicellulosilyticus</name>
    <dbReference type="NCBI Taxonomy" id="3121375"/>
    <lineage>
        <taxon>Bacteria</taxon>
        <taxon>Pseudomonadati</taxon>
        <taxon>Bacteroidota</taxon>
        <taxon>Chitinophagia</taxon>
        <taxon>Chitinophagales</taxon>
        <taxon>Chitinophagaceae</taxon>
        <taxon>Pseudobacter</taxon>
    </lineage>
</organism>
<evidence type="ECO:0000256" key="2">
    <source>
        <dbReference type="ARBA" id="ARBA00022448"/>
    </source>
</evidence>
<name>A0AAJ5WNN5_9BACT</name>
<protein>
    <submittedName>
        <fullName evidence="10">SusC/RagA family TonB-linked outer membrane protein</fullName>
    </submittedName>
</protein>
<dbReference type="Pfam" id="PF07715">
    <property type="entry name" value="Plug"/>
    <property type="match status" value="1"/>
</dbReference>
<accession>A0AAJ5WNN5</accession>
<evidence type="ECO:0000256" key="1">
    <source>
        <dbReference type="ARBA" id="ARBA00004571"/>
    </source>
</evidence>
<dbReference type="InterPro" id="IPR023997">
    <property type="entry name" value="TonB-dep_OMP_SusC/RagA_CS"/>
</dbReference>
<dbReference type="AlphaFoldDB" id="A0AAJ5WNN5"/>
<dbReference type="SUPFAM" id="SSF56935">
    <property type="entry name" value="Porins"/>
    <property type="match status" value="1"/>
</dbReference>
<dbReference type="InterPro" id="IPR023996">
    <property type="entry name" value="TonB-dep_OMP_SusC/RagA"/>
</dbReference>
<evidence type="ECO:0000256" key="4">
    <source>
        <dbReference type="ARBA" id="ARBA00022692"/>
    </source>
</evidence>
<dbReference type="Gene3D" id="2.40.170.20">
    <property type="entry name" value="TonB-dependent receptor, beta-barrel domain"/>
    <property type="match status" value="1"/>
</dbReference>
<keyword evidence="5 7" id="KW-0472">Membrane</keyword>
<feature type="domain" description="TonB-dependent receptor plug" evidence="9">
    <location>
        <begin position="208"/>
        <end position="329"/>
    </location>
</feature>
<proteinExistence type="inferred from homology"/>
<dbReference type="NCBIfam" id="TIGR04057">
    <property type="entry name" value="SusC_RagA_signa"/>
    <property type="match status" value="1"/>
</dbReference>
<dbReference type="InterPro" id="IPR039426">
    <property type="entry name" value="TonB-dep_rcpt-like"/>
</dbReference>
<keyword evidence="2 7" id="KW-0813">Transport</keyword>
<gene>
    <name evidence="10" type="ORF">P0Y53_16230</name>
</gene>
<feature type="signal peptide" evidence="8">
    <location>
        <begin position="1"/>
        <end position="17"/>
    </location>
</feature>